<evidence type="ECO:0000256" key="7">
    <source>
        <dbReference type="ARBA" id="ARBA00023264"/>
    </source>
</evidence>
<dbReference type="Pfam" id="PF02504">
    <property type="entry name" value="FA_synthesis"/>
    <property type="match status" value="1"/>
</dbReference>
<evidence type="ECO:0000256" key="1">
    <source>
        <dbReference type="ARBA" id="ARBA00001232"/>
    </source>
</evidence>
<dbReference type="UniPathway" id="UPA00085"/>
<comment type="caution">
    <text evidence="11">The sequence shown here is derived from an EMBL/GenBank/DDBJ whole genome shotgun (WGS) entry which is preliminary data.</text>
</comment>
<comment type="function">
    <text evidence="10">Catalyzes the reversible formation of acyl-phosphate (acyl-PO(4)) from acyl-[acyl-carrier-protein] (acyl-ACP). This enzyme utilizes acyl-ACP as fatty acyl donor, but not acyl-CoA.</text>
</comment>
<evidence type="ECO:0000256" key="3">
    <source>
        <dbReference type="ARBA" id="ARBA00022516"/>
    </source>
</evidence>
<comment type="pathway">
    <text evidence="10">Lipid metabolism; phospholipid metabolism.</text>
</comment>
<proteinExistence type="inferred from homology"/>
<dbReference type="GO" id="GO:0043811">
    <property type="term" value="F:phosphate:acyl-[acyl carrier protein] acyltransferase activity"/>
    <property type="evidence" value="ECO:0007669"/>
    <property type="project" value="UniProtKB-UniRule"/>
</dbReference>
<comment type="similarity">
    <text evidence="10">Belongs to the PlsX family.</text>
</comment>
<dbReference type="GO" id="GO:0005737">
    <property type="term" value="C:cytoplasm"/>
    <property type="evidence" value="ECO:0007669"/>
    <property type="project" value="UniProtKB-SubCell"/>
</dbReference>
<dbReference type="GO" id="GO:0008654">
    <property type="term" value="P:phospholipid biosynthetic process"/>
    <property type="evidence" value="ECO:0007669"/>
    <property type="project" value="UniProtKB-KW"/>
</dbReference>
<dbReference type="SUPFAM" id="SSF53659">
    <property type="entry name" value="Isocitrate/Isopropylmalate dehydrogenase-like"/>
    <property type="match status" value="1"/>
</dbReference>
<dbReference type="Proteomes" id="UP000315901">
    <property type="component" value="Unassembled WGS sequence"/>
</dbReference>
<evidence type="ECO:0000313" key="12">
    <source>
        <dbReference type="Proteomes" id="UP000315901"/>
    </source>
</evidence>
<keyword evidence="3 10" id="KW-0444">Lipid biosynthesis</keyword>
<keyword evidence="7 10" id="KW-1208">Phospholipid metabolism</keyword>
<name>A0A501X524_9GAMM</name>
<accession>A0A501X524</accession>
<evidence type="ECO:0000256" key="6">
    <source>
        <dbReference type="ARBA" id="ARBA00023209"/>
    </source>
</evidence>
<keyword evidence="4 10" id="KW-0808">Transferase</keyword>
<keyword evidence="5 10" id="KW-0443">Lipid metabolism</keyword>
<dbReference type="AlphaFoldDB" id="A0A501X524"/>
<evidence type="ECO:0000256" key="4">
    <source>
        <dbReference type="ARBA" id="ARBA00022679"/>
    </source>
</evidence>
<evidence type="ECO:0000256" key="8">
    <source>
        <dbReference type="ARBA" id="ARBA00024069"/>
    </source>
</evidence>
<protein>
    <recommendedName>
        <fullName evidence="8 10">Phosphate acyltransferase</fullName>
        <ecNumber evidence="8 10">2.3.1.274</ecNumber>
    </recommendedName>
    <alternativeName>
        <fullName evidence="10">Acyl-ACP phosphotransacylase</fullName>
    </alternativeName>
    <alternativeName>
        <fullName evidence="10">Acyl-[acyl-carrier-protein]--phosphate acyltransferase</fullName>
    </alternativeName>
    <alternativeName>
        <fullName evidence="10">Phosphate-acyl-ACP acyltransferase</fullName>
    </alternativeName>
</protein>
<dbReference type="InterPro" id="IPR012281">
    <property type="entry name" value="Phospholipid_synth_PlsX-like"/>
</dbReference>
<sequence length="312" mass="33664">MIRVAIDAMGGDLGPRIAFQAVESILQQHDSVLLHIYARPELTLPPQLATHSRVVFIPCSDVVAQNEAVDRRLFSRRDASLYRALDDLAQSKNDVVVTLGNTAVMVALARHLLGLLRPKLYPALIRELQTSPLRCLVDLGANVHCPPSMLQGFAQLGAAYLEVHPGEKARVGLLNVGVESSKGSHVIREANSLLARECWPSYAGFAEGFELFQGEKNVIVCDGIVGNAVLKAAEGLLAYIGAQVGPGHEINQLFAKQHRHGACLVGVRGNLVKGHGRSDVNAMVGALEYAIEVAQFNLAVEIEKKLHTQGIV</sequence>
<dbReference type="InterPro" id="IPR003664">
    <property type="entry name" value="FA_synthesis"/>
</dbReference>
<evidence type="ECO:0000256" key="10">
    <source>
        <dbReference type="HAMAP-Rule" id="MF_00019"/>
    </source>
</evidence>
<evidence type="ECO:0000313" key="11">
    <source>
        <dbReference type="EMBL" id="TPE55507.1"/>
    </source>
</evidence>
<dbReference type="RefSeq" id="WP_140586528.1">
    <property type="nucleotide sequence ID" value="NZ_VFRR01000001.1"/>
</dbReference>
<keyword evidence="12" id="KW-1185">Reference proteome</keyword>
<evidence type="ECO:0000256" key="5">
    <source>
        <dbReference type="ARBA" id="ARBA00023098"/>
    </source>
</evidence>
<comment type="subunit">
    <text evidence="9 10">Homodimer. Probably interacts with PlsY.</text>
</comment>
<dbReference type="HAMAP" id="MF_00019">
    <property type="entry name" value="PlsX"/>
    <property type="match status" value="1"/>
</dbReference>
<keyword evidence="6 10" id="KW-0594">Phospholipid biosynthesis</keyword>
<gene>
    <name evidence="10" type="primary">plsX</name>
    <name evidence="11" type="ORF">FJM67_00200</name>
</gene>
<reference evidence="11 12" key="1">
    <citation type="submission" date="2019-06" db="EMBL/GenBank/DDBJ databases">
        <title>A novel bacterium of genus Marinomonas, isolated from coastal sand.</title>
        <authorList>
            <person name="Huang H."/>
            <person name="Mo K."/>
            <person name="Hu Y."/>
        </authorList>
    </citation>
    <scope>NUCLEOTIDE SEQUENCE [LARGE SCALE GENOMIC DNA]</scope>
    <source>
        <strain evidence="11 12">HB171799</strain>
    </source>
</reference>
<evidence type="ECO:0000256" key="9">
    <source>
        <dbReference type="ARBA" id="ARBA00046608"/>
    </source>
</evidence>
<keyword evidence="2 10" id="KW-0963">Cytoplasm</keyword>
<organism evidence="11 12">
    <name type="scientific">Maribrevibacterium harenarium</name>
    <dbReference type="NCBI Taxonomy" id="2589817"/>
    <lineage>
        <taxon>Bacteria</taxon>
        <taxon>Pseudomonadati</taxon>
        <taxon>Pseudomonadota</taxon>
        <taxon>Gammaproteobacteria</taxon>
        <taxon>Oceanospirillales</taxon>
        <taxon>Oceanospirillaceae</taxon>
        <taxon>Maribrevibacterium</taxon>
    </lineage>
</organism>
<dbReference type="GO" id="GO:0006633">
    <property type="term" value="P:fatty acid biosynthetic process"/>
    <property type="evidence" value="ECO:0007669"/>
    <property type="project" value="UniProtKB-UniRule"/>
</dbReference>
<dbReference type="PIRSF" id="PIRSF002465">
    <property type="entry name" value="Phsphlp_syn_PlsX"/>
    <property type="match status" value="1"/>
</dbReference>
<dbReference type="Gene3D" id="3.40.718.10">
    <property type="entry name" value="Isopropylmalate Dehydrogenase"/>
    <property type="match status" value="1"/>
</dbReference>
<dbReference type="EC" id="2.3.1.274" evidence="8 10"/>
<dbReference type="PANTHER" id="PTHR30100:SF1">
    <property type="entry name" value="PHOSPHATE ACYLTRANSFERASE"/>
    <property type="match status" value="1"/>
</dbReference>
<comment type="catalytic activity">
    <reaction evidence="1 10">
        <text>a fatty acyl-[ACP] + phosphate = an acyl phosphate + holo-[ACP]</text>
        <dbReference type="Rhea" id="RHEA:42292"/>
        <dbReference type="Rhea" id="RHEA-COMP:9685"/>
        <dbReference type="Rhea" id="RHEA-COMP:14125"/>
        <dbReference type="ChEBI" id="CHEBI:43474"/>
        <dbReference type="ChEBI" id="CHEBI:59918"/>
        <dbReference type="ChEBI" id="CHEBI:64479"/>
        <dbReference type="ChEBI" id="CHEBI:138651"/>
        <dbReference type="EC" id="2.3.1.274"/>
    </reaction>
</comment>
<evidence type="ECO:0000256" key="2">
    <source>
        <dbReference type="ARBA" id="ARBA00022490"/>
    </source>
</evidence>
<dbReference type="PANTHER" id="PTHR30100">
    <property type="entry name" value="FATTY ACID/PHOSPHOLIPID SYNTHESIS PROTEIN PLSX"/>
    <property type="match status" value="1"/>
</dbReference>
<dbReference type="OrthoDB" id="9806408at2"/>
<comment type="subcellular location">
    <subcellularLocation>
        <location evidence="10">Cytoplasm</location>
    </subcellularLocation>
    <text evidence="10">Associated with the membrane possibly through PlsY.</text>
</comment>
<dbReference type="EMBL" id="VFRR01000001">
    <property type="protein sequence ID" value="TPE55507.1"/>
    <property type="molecule type" value="Genomic_DNA"/>
</dbReference>